<dbReference type="AlphaFoldDB" id="A0A3A3FXT1"/>
<reference evidence="3" key="1">
    <citation type="submission" date="2018-09" db="EMBL/GenBank/DDBJ databases">
        <authorList>
            <person name="Zhu H."/>
        </authorList>
    </citation>
    <scope>NUCLEOTIDE SEQUENCE [LARGE SCALE GENOMIC DNA]</scope>
    <source>
        <strain evidence="3">K1S02-23</strain>
    </source>
</reference>
<name>A0A3A3FXT1_9BURK</name>
<keyword evidence="3" id="KW-1185">Reference proteome</keyword>
<dbReference type="EMBL" id="QYUQ01000002">
    <property type="protein sequence ID" value="RJG00957.1"/>
    <property type="molecule type" value="Genomic_DNA"/>
</dbReference>
<feature type="domain" description="Replication-associated protein ORF2/G2P" evidence="1">
    <location>
        <begin position="84"/>
        <end position="180"/>
    </location>
</feature>
<accession>A0A3A3FXT1</accession>
<dbReference type="RefSeq" id="WP_119784410.1">
    <property type="nucleotide sequence ID" value="NZ_QYUQ01000002.1"/>
</dbReference>
<organism evidence="2 3">
    <name type="scientific">Noviherbaspirillum sedimenti</name>
    <dbReference type="NCBI Taxonomy" id="2320865"/>
    <lineage>
        <taxon>Bacteria</taxon>
        <taxon>Pseudomonadati</taxon>
        <taxon>Pseudomonadota</taxon>
        <taxon>Betaproteobacteria</taxon>
        <taxon>Burkholderiales</taxon>
        <taxon>Oxalobacteraceae</taxon>
        <taxon>Noviherbaspirillum</taxon>
    </lineage>
</organism>
<dbReference type="Proteomes" id="UP000266327">
    <property type="component" value="Unassembled WGS sequence"/>
</dbReference>
<evidence type="ECO:0000313" key="3">
    <source>
        <dbReference type="Proteomes" id="UP000266327"/>
    </source>
</evidence>
<dbReference type="OrthoDB" id="9129069at2"/>
<protein>
    <recommendedName>
        <fullName evidence="1">Replication-associated protein ORF2/G2P domain-containing protein</fullName>
    </recommendedName>
</protein>
<evidence type="ECO:0000259" key="1">
    <source>
        <dbReference type="Pfam" id="PF23343"/>
    </source>
</evidence>
<evidence type="ECO:0000313" key="2">
    <source>
        <dbReference type="EMBL" id="RJG00957.1"/>
    </source>
</evidence>
<sequence>MKSTNQLIEEFENRFYAKCLQGTKLENHSQIAALSDAIVAQENPFKPKEMEHAGLRHARLFRNVGVAAKLHSVSITGKKHFNVVMVTLTYERDTWEDTHMAGYISCVRMWMKRRTGQPLRYIWVAEMQKRGVIHYHALFFMPKGITMPKADKQGWWKHGSTKTERAAAPVRYVMKYASKFDSKNGFPKGARTYGVGGLDQTACNSRRWFNLPAFIKARASISDKWERAVGGGWLERATGKVWPSEWGVCLVTKLKISIVRLYDHGRPLDVGGPFEWLSAKPLAA</sequence>
<comment type="caution">
    <text evidence="2">The sequence shown here is derived from an EMBL/GenBank/DDBJ whole genome shotgun (WGS) entry which is preliminary data.</text>
</comment>
<dbReference type="InterPro" id="IPR056906">
    <property type="entry name" value="ORF2/G2P_dom"/>
</dbReference>
<gene>
    <name evidence="2" type="ORF">D3878_04615</name>
</gene>
<proteinExistence type="predicted"/>
<dbReference type="Pfam" id="PF23343">
    <property type="entry name" value="REP_ORF2-G2P"/>
    <property type="match status" value="1"/>
</dbReference>